<evidence type="ECO:0000256" key="4">
    <source>
        <dbReference type="ARBA" id="ARBA00012268"/>
    </source>
</evidence>
<dbReference type="SUPFAM" id="SSF81296">
    <property type="entry name" value="E set domains"/>
    <property type="match status" value="1"/>
</dbReference>
<proteinExistence type="inferred from homology"/>
<keyword evidence="8" id="KW-0119">Carbohydrate metabolism</keyword>
<feature type="domain" description="Glycosyl hydrolase family 13 catalytic" evidence="15">
    <location>
        <begin position="114"/>
        <end position="458"/>
    </location>
</feature>
<dbReference type="EMBL" id="SMLW01000656">
    <property type="protein sequence ID" value="MTI28210.1"/>
    <property type="molecule type" value="Genomic_DNA"/>
</dbReference>
<evidence type="ECO:0000256" key="3">
    <source>
        <dbReference type="ARBA" id="ARBA00008061"/>
    </source>
</evidence>
<dbReference type="SMART" id="SM00642">
    <property type="entry name" value="Aamy"/>
    <property type="match status" value="1"/>
</dbReference>
<evidence type="ECO:0000256" key="11">
    <source>
        <dbReference type="ARBA" id="ARBA00033284"/>
    </source>
</evidence>
<dbReference type="CDD" id="cd11325">
    <property type="entry name" value="AmyAc_GTHase"/>
    <property type="match status" value="1"/>
</dbReference>
<comment type="catalytic activity">
    <reaction evidence="12 14">
        <text>hydrolysis of (1-&gt;4)-alpha-D-glucosidic linkage in 4-alpha-D-[(1-&gt;4)-alpha-D-glucanosyl]n trehalose to yield trehalose and (1-&gt;4)-alpha-D-glucan.</text>
        <dbReference type="EC" id="3.2.1.141"/>
    </reaction>
</comment>
<evidence type="ECO:0000256" key="1">
    <source>
        <dbReference type="ARBA" id="ARBA00004496"/>
    </source>
</evidence>
<dbReference type="PANTHER" id="PTHR43651">
    <property type="entry name" value="1,4-ALPHA-GLUCAN-BRANCHING ENZYME"/>
    <property type="match status" value="1"/>
</dbReference>
<dbReference type="RefSeq" id="WP_155175521.1">
    <property type="nucleotide sequence ID" value="NZ_BAAAFL010000012.1"/>
</dbReference>
<evidence type="ECO:0000313" key="17">
    <source>
        <dbReference type="Proteomes" id="UP000798808"/>
    </source>
</evidence>
<evidence type="ECO:0000256" key="6">
    <source>
        <dbReference type="ARBA" id="ARBA00022490"/>
    </source>
</evidence>
<dbReference type="NCBIfam" id="TIGR02402">
    <property type="entry name" value="trehalose_TreZ"/>
    <property type="match status" value="1"/>
</dbReference>
<evidence type="ECO:0000313" key="16">
    <source>
        <dbReference type="EMBL" id="MTI28210.1"/>
    </source>
</evidence>
<dbReference type="InterPro" id="IPR014756">
    <property type="entry name" value="Ig_E-set"/>
</dbReference>
<comment type="similarity">
    <text evidence="3 14">Belongs to the glycosyl hydrolase 13 family.</text>
</comment>
<dbReference type="Gene3D" id="1.10.10.760">
    <property type="entry name" value="E-set domains of sugar-utilizing enzymes"/>
    <property type="match status" value="1"/>
</dbReference>
<evidence type="ECO:0000256" key="7">
    <source>
        <dbReference type="ARBA" id="ARBA00022801"/>
    </source>
</evidence>
<reference evidence="16 17" key="1">
    <citation type="submission" date="2019-02" db="EMBL/GenBank/DDBJ databases">
        <authorList>
            <person name="Goldberg S.R."/>
            <person name="Haltli B.A."/>
            <person name="Correa H."/>
            <person name="Russell K.G."/>
        </authorList>
    </citation>
    <scope>NUCLEOTIDE SEQUENCE [LARGE SCALE GENOMIC DNA]</scope>
    <source>
        <strain evidence="16 17">JCM 16186</strain>
    </source>
</reference>
<gene>
    <name evidence="16" type="primary">treZ</name>
    <name evidence="16" type="ORF">E1163_24855</name>
</gene>
<evidence type="ECO:0000256" key="14">
    <source>
        <dbReference type="PIRNR" id="PIRNR006337"/>
    </source>
</evidence>
<dbReference type="EC" id="3.2.1.141" evidence="4 13"/>
<dbReference type="InterPro" id="IPR013783">
    <property type="entry name" value="Ig-like_fold"/>
</dbReference>
<dbReference type="Proteomes" id="UP000798808">
    <property type="component" value="Unassembled WGS sequence"/>
</dbReference>
<keyword evidence="17" id="KW-1185">Reference proteome</keyword>
<dbReference type="PIRSF" id="PIRSF006337">
    <property type="entry name" value="Trehalose_TreZ"/>
    <property type="match status" value="1"/>
</dbReference>
<evidence type="ECO:0000259" key="15">
    <source>
        <dbReference type="SMART" id="SM00642"/>
    </source>
</evidence>
<accession>A0ABW9RWQ9</accession>
<evidence type="ECO:0000256" key="9">
    <source>
        <dbReference type="ARBA" id="ARBA00023295"/>
    </source>
</evidence>
<evidence type="ECO:0000256" key="5">
    <source>
        <dbReference type="ARBA" id="ARBA00015938"/>
    </source>
</evidence>
<dbReference type="SUPFAM" id="SSF51445">
    <property type="entry name" value="(Trans)glycosidases"/>
    <property type="match status" value="1"/>
</dbReference>
<dbReference type="Pfam" id="PF00128">
    <property type="entry name" value="Alpha-amylase"/>
    <property type="match status" value="1"/>
</dbReference>
<dbReference type="Gene3D" id="3.20.20.80">
    <property type="entry name" value="Glycosidases"/>
    <property type="match status" value="1"/>
</dbReference>
<evidence type="ECO:0000256" key="12">
    <source>
        <dbReference type="ARBA" id="ARBA00034013"/>
    </source>
</evidence>
<comment type="subcellular location">
    <subcellularLocation>
        <location evidence="1">Cytoplasm</location>
    </subcellularLocation>
</comment>
<dbReference type="InterPro" id="IPR017853">
    <property type="entry name" value="GH"/>
</dbReference>
<organism evidence="16 17">
    <name type="scientific">Fulvivirga kasyanovii</name>
    <dbReference type="NCBI Taxonomy" id="396812"/>
    <lineage>
        <taxon>Bacteria</taxon>
        <taxon>Pseudomonadati</taxon>
        <taxon>Bacteroidota</taxon>
        <taxon>Cytophagia</taxon>
        <taxon>Cytophagales</taxon>
        <taxon>Fulvivirgaceae</taxon>
        <taxon>Fulvivirga</taxon>
    </lineage>
</organism>
<evidence type="ECO:0000256" key="13">
    <source>
        <dbReference type="NCBIfam" id="TIGR02402"/>
    </source>
</evidence>
<comment type="pathway">
    <text evidence="2 14">Glycan biosynthesis; trehalose biosynthesis.</text>
</comment>
<keyword evidence="7 14" id="KW-0378">Hydrolase</keyword>
<evidence type="ECO:0000256" key="10">
    <source>
        <dbReference type="ARBA" id="ARBA00032057"/>
    </source>
</evidence>
<dbReference type="PANTHER" id="PTHR43651:SF11">
    <property type="entry name" value="MALTO-OLIGOSYLTREHALOSE TREHALOHYDROLASE"/>
    <property type="match status" value="1"/>
</dbReference>
<dbReference type="Gene3D" id="2.60.40.10">
    <property type="entry name" value="Immunoglobulins"/>
    <property type="match status" value="1"/>
</dbReference>
<evidence type="ECO:0000256" key="2">
    <source>
        <dbReference type="ARBA" id="ARBA00005199"/>
    </source>
</evidence>
<dbReference type="CDD" id="cd02853">
    <property type="entry name" value="E_set_MTHase_like_N"/>
    <property type="match status" value="1"/>
</dbReference>
<dbReference type="InterPro" id="IPR012768">
    <property type="entry name" value="Trehalose_TreZ"/>
</dbReference>
<evidence type="ECO:0000256" key="8">
    <source>
        <dbReference type="ARBA" id="ARBA00023277"/>
    </source>
</evidence>
<sequence>MIKSTGAMLTGHSCLFTVWAPFRKTVDIEFEDSGLATTPLKKDEFGYWSKEIPGVKAGTKYRFILDGKAAYPDPSSKAQPDGVHSWSAVVDEHDYVWGDSEWEGIALKDLIIYELHIGTFTPEGTFESAISRLDHLLTLGVNAIEIMPIAQFPGGRNWGYDGVYPYAVQDTYGGSEGLKKLVDACHQKNIAVILDVVYNHMGPEGNYLAEYGPYFTGKHSTPWGKALNFDDAYSDHVRAYFLRNALMWLDDYHIDGLRLDAVHAIIDHGAYHFLKELRQSIDELQIKNRKRYFLIAESELNDVKIMEPYEKGGYGLDAQWTDDFHHAVHTLATGEYNGYYQDYGKVEHLAKAFRQGFIYDGIYSPFRKRTVGSNPQAMASSRFVVCIQNHDQVGNRMLGERPVELVSFEMLKLMAGTMLISPYIPMLFMGEEYAERHPFLYFISHGDPDLVEAVRKGRSNEFKAFKWKGQVPDPQAEETYNRSKLKWDFHQDPEQKALFTYYQYMISLRKQGMFSAFFERHVDTEVHEQQKLLIVRSKDASPGIGILLLVLNFSKETQHINMPAFLERWYKICSSSDERWRGKGCPGKTILQKGEEIEVAPESMVLYKSENS</sequence>
<keyword evidence="6" id="KW-0963">Cytoplasm</keyword>
<dbReference type="InterPro" id="IPR044901">
    <property type="entry name" value="Trehalose_TreZ_E-set_sf"/>
</dbReference>
<protein>
    <recommendedName>
        <fullName evidence="5 13">Malto-oligosyltrehalose trehalohydrolase</fullName>
        <shortName evidence="14">MTHase</shortName>
        <ecNumber evidence="4 13">3.2.1.141</ecNumber>
    </recommendedName>
    <alternativeName>
        <fullName evidence="11 14">4-alpha-D-((1-&gt;4)-alpha-D-glucano)trehalose trehalohydrolase</fullName>
    </alternativeName>
    <alternativeName>
        <fullName evidence="10 14">Maltooligosyl trehalose trehalohydrolase</fullName>
    </alternativeName>
</protein>
<comment type="caution">
    <text evidence="16">The sequence shown here is derived from an EMBL/GenBank/DDBJ whole genome shotgun (WGS) entry which is preliminary data.</text>
</comment>
<name>A0ABW9RWQ9_9BACT</name>
<dbReference type="InterPro" id="IPR006047">
    <property type="entry name" value="GH13_cat_dom"/>
</dbReference>
<keyword evidence="9 14" id="KW-0326">Glycosidase</keyword>